<dbReference type="EMBL" id="SJDT01000002">
    <property type="protein sequence ID" value="TBW22810.1"/>
    <property type="molecule type" value="Genomic_DNA"/>
</dbReference>
<dbReference type="OrthoDB" id="849313at2"/>
<dbReference type="Pfam" id="PF00480">
    <property type="entry name" value="ROK"/>
    <property type="match status" value="1"/>
</dbReference>
<dbReference type="InterPro" id="IPR000600">
    <property type="entry name" value="ROK"/>
</dbReference>
<protein>
    <submittedName>
        <fullName evidence="2">ROK family protein</fullName>
    </submittedName>
</protein>
<keyword evidence="3" id="KW-1185">Reference proteome</keyword>
<dbReference type="Gene3D" id="3.30.420.40">
    <property type="match status" value="2"/>
</dbReference>
<sequence>MKKKFRRIAIGIDIGGSGIKGAPVDLKTGMFIDDRIRIATPPDASPDAIADIVKEIVDSFDLPDDVPVGISFPAPILRGTVPTIANLSQQWAGVHANELFFKKLKRPVTVLNDADAAGYAEVHYGAAHANPGTILVLTLGTGIGSALVSAGVLVPNTELGHIILPRGIEAEKYASSGVFEREDLSFEEWAQRLQEVFTYLEKLFSPNLFIIGGGISKKYKKYVPMIDTNAPIIPAELRNGAGIVGAALMAYQDDKKAGKKK</sequence>
<evidence type="ECO:0000256" key="1">
    <source>
        <dbReference type="ARBA" id="ARBA00006479"/>
    </source>
</evidence>
<dbReference type="NCBIfam" id="NF045942">
    <property type="entry name" value="PolPhglucPhase"/>
    <property type="match status" value="1"/>
</dbReference>
<comment type="caution">
    <text evidence="2">The sequence shown here is derived from an EMBL/GenBank/DDBJ whole genome shotgun (WGS) entry which is preliminary data.</text>
</comment>
<dbReference type="RefSeq" id="WP_131279834.1">
    <property type="nucleotide sequence ID" value="NZ_JBHSLR010000009.1"/>
</dbReference>
<dbReference type="SUPFAM" id="SSF53067">
    <property type="entry name" value="Actin-like ATPase domain"/>
    <property type="match status" value="1"/>
</dbReference>
<name>A0A4Q9V133_9ACTO</name>
<dbReference type="PANTHER" id="PTHR18964:SF146">
    <property type="entry name" value="POLYPHOSPHATE GLUCOKINASE"/>
    <property type="match status" value="1"/>
</dbReference>
<reference evidence="2 3" key="1">
    <citation type="submission" date="2019-02" db="EMBL/GenBank/DDBJ databases">
        <title>Arcanobacterium bovis sp. nov., isolated from the milk of a cow with mastitis.</title>
        <authorList>
            <person name="Sammra O."/>
            <person name="Foster G."/>
            <person name="Hassan A."/>
            <person name="Alssahen M."/>
            <person name="Laemmler C."/>
            <person name="Borowiak M."/>
            <person name="Malorny B."/>
            <person name="Abdulmawjood A."/>
        </authorList>
    </citation>
    <scope>NUCLEOTIDE SEQUENCE [LARGE SCALE GENOMIC DNA]</scope>
    <source>
        <strain evidence="2 3">C605018/01/1</strain>
    </source>
</reference>
<dbReference type="Proteomes" id="UP000293036">
    <property type="component" value="Unassembled WGS sequence"/>
</dbReference>
<evidence type="ECO:0000313" key="2">
    <source>
        <dbReference type="EMBL" id="TBW22810.1"/>
    </source>
</evidence>
<evidence type="ECO:0000313" key="3">
    <source>
        <dbReference type="Proteomes" id="UP000293036"/>
    </source>
</evidence>
<dbReference type="CDD" id="cd24058">
    <property type="entry name" value="ASKHA_NBD_ROK_PPGK"/>
    <property type="match status" value="1"/>
</dbReference>
<organism evidence="2 3">
    <name type="scientific">Arcanobacterium bovis</name>
    <dbReference type="NCBI Taxonomy" id="2529275"/>
    <lineage>
        <taxon>Bacteria</taxon>
        <taxon>Bacillati</taxon>
        <taxon>Actinomycetota</taxon>
        <taxon>Actinomycetes</taxon>
        <taxon>Actinomycetales</taxon>
        <taxon>Actinomycetaceae</taxon>
        <taxon>Arcanobacterium</taxon>
    </lineage>
</organism>
<dbReference type="InterPro" id="IPR043129">
    <property type="entry name" value="ATPase_NBD"/>
</dbReference>
<gene>
    <name evidence="2" type="ORF">EZJ44_02590</name>
</gene>
<accession>A0A4Q9V133</accession>
<dbReference type="PANTHER" id="PTHR18964">
    <property type="entry name" value="ROK (REPRESSOR, ORF, KINASE) FAMILY"/>
    <property type="match status" value="1"/>
</dbReference>
<dbReference type="AlphaFoldDB" id="A0A4Q9V133"/>
<proteinExistence type="inferred from homology"/>
<comment type="similarity">
    <text evidence="1">Belongs to the ROK (NagC/XylR) family.</text>
</comment>